<organism evidence="2 3">
    <name type="scientific">Scandinavium goeteborgense</name>
    <dbReference type="NCBI Taxonomy" id="1851514"/>
    <lineage>
        <taxon>Bacteria</taxon>
        <taxon>Pseudomonadati</taxon>
        <taxon>Pseudomonadota</taxon>
        <taxon>Gammaproteobacteria</taxon>
        <taxon>Enterobacterales</taxon>
        <taxon>Enterobacteriaceae</taxon>
        <taxon>Scandinavium</taxon>
    </lineage>
</organism>
<reference evidence="2 3" key="1">
    <citation type="submission" date="2019-03" db="EMBL/GenBank/DDBJ databases">
        <title>Genomic analyses of the natural microbiome of Caenorhabditis elegans.</title>
        <authorList>
            <person name="Samuel B."/>
        </authorList>
    </citation>
    <scope>NUCLEOTIDE SEQUENCE [LARGE SCALE GENOMIC DNA]</scope>
    <source>
        <strain evidence="2 3">BIGb0156</strain>
    </source>
</reference>
<name>A0A4R6EHN9_SCAGO</name>
<comment type="caution">
    <text evidence="2">The sequence shown here is derived from an EMBL/GenBank/DDBJ whole genome shotgun (WGS) entry which is preliminary data.</text>
</comment>
<dbReference type="OrthoDB" id="6564173at2"/>
<accession>A0A4R6EHN9</accession>
<evidence type="ECO:0000259" key="1">
    <source>
        <dbReference type="Pfam" id="PF25319"/>
    </source>
</evidence>
<gene>
    <name evidence="2" type="ORF">EC847_10841</name>
</gene>
<dbReference type="Proteomes" id="UP000295530">
    <property type="component" value="Unassembled WGS sequence"/>
</dbReference>
<dbReference type="RefSeq" id="WP_133461466.1">
    <property type="nucleotide sequence ID" value="NZ_SNVX01000008.1"/>
</dbReference>
<dbReference type="Pfam" id="PF25319">
    <property type="entry name" value="HofO"/>
    <property type="match status" value="1"/>
</dbReference>
<protein>
    <submittedName>
        <fullName evidence="2">Pilus assembly protein HofO</fullName>
    </submittedName>
</protein>
<feature type="domain" description="DNA utilization protein HofO C-terminal" evidence="1">
    <location>
        <begin position="72"/>
        <end position="140"/>
    </location>
</feature>
<dbReference type="InterPro" id="IPR057522">
    <property type="entry name" value="HofO_C"/>
</dbReference>
<dbReference type="AlphaFoldDB" id="A0A4R6EHN9"/>
<sequence length="143" mass="16163">MQRFADRWCDFSPRMRFGIWLMLLGLLTVIGRFCHREPFSEPGLLPLNAQWQKIMPLRPVASHASPAPTKPFSALEMDSPDSRVVSWQPSGSGGELTLEANWPGIPLLFDQLAERGRAVRGFSIQPEQQHLRLILQIEANGDE</sequence>
<keyword evidence="3" id="KW-1185">Reference proteome</keyword>
<dbReference type="EMBL" id="SNVX01000008">
    <property type="protein sequence ID" value="TDN57391.1"/>
    <property type="molecule type" value="Genomic_DNA"/>
</dbReference>
<evidence type="ECO:0000313" key="2">
    <source>
        <dbReference type="EMBL" id="TDN57391.1"/>
    </source>
</evidence>
<proteinExistence type="predicted"/>
<evidence type="ECO:0000313" key="3">
    <source>
        <dbReference type="Proteomes" id="UP000295530"/>
    </source>
</evidence>